<protein>
    <submittedName>
        <fullName evidence="2">QueT transporter family protein</fullName>
    </submittedName>
</protein>
<feature type="transmembrane region" description="Helical" evidence="1">
    <location>
        <begin position="98"/>
        <end position="119"/>
    </location>
</feature>
<dbReference type="EMBL" id="JAOEGN010000006">
    <property type="protein sequence ID" value="MCU0104799.1"/>
    <property type="molecule type" value="Genomic_DNA"/>
</dbReference>
<keyword evidence="1" id="KW-0472">Membrane</keyword>
<dbReference type="InterPro" id="IPR010387">
    <property type="entry name" value="QueT"/>
</dbReference>
<keyword evidence="3" id="KW-1185">Reference proteome</keyword>
<keyword evidence="1" id="KW-0812">Transmembrane</keyword>
<feature type="transmembrane region" description="Helical" evidence="1">
    <location>
        <begin position="125"/>
        <end position="146"/>
    </location>
</feature>
<reference evidence="3" key="1">
    <citation type="submission" date="2023-07" db="EMBL/GenBank/DDBJ databases">
        <title>Novel Mycoplasma species identified in domestic and wild animals.</title>
        <authorList>
            <person name="Volokhov D.V."/>
            <person name="Furtak V.A."/>
            <person name="Zagorodnyaya T.A."/>
        </authorList>
    </citation>
    <scope>NUCLEOTIDE SEQUENCE [LARGE SCALE GENOMIC DNA]</scope>
    <source>
        <strain evidence="3">92-19</strain>
    </source>
</reference>
<dbReference type="PIRSF" id="PIRSF031501">
    <property type="entry name" value="QueT"/>
    <property type="match status" value="1"/>
</dbReference>
<feature type="transmembrane region" description="Helical" evidence="1">
    <location>
        <begin position="12"/>
        <end position="29"/>
    </location>
</feature>
<dbReference type="Proteomes" id="UP001209076">
    <property type="component" value="Unassembled WGS sequence"/>
</dbReference>
<dbReference type="RefSeq" id="WP_262096052.1">
    <property type="nucleotide sequence ID" value="NZ_JAOEGN010000006.1"/>
</dbReference>
<gene>
    <name evidence="2" type="ORF">N7603_03925</name>
</gene>
<comment type="caution">
    <text evidence="2">The sequence shown here is derived from an EMBL/GenBank/DDBJ whole genome shotgun (WGS) entry which is preliminary data.</text>
</comment>
<keyword evidence="1" id="KW-1133">Transmembrane helix</keyword>
<feature type="transmembrane region" description="Helical" evidence="1">
    <location>
        <begin position="41"/>
        <end position="66"/>
    </location>
</feature>
<dbReference type="PANTHER" id="PTHR40044">
    <property type="entry name" value="INTEGRAL MEMBRANE PROTEIN-RELATED"/>
    <property type="match status" value="1"/>
</dbReference>
<organism evidence="2 3">
    <name type="scientific">Paracholeplasma vituli</name>
    <dbReference type="NCBI Taxonomy" id="69473"/>
    <lineage>
        <taxon>Bacteria</taxon>
        <taxon>Bacillati</taxon>
        <taxon>Mycoplasmatota</taxon>
        <taxon>Mollicutes</taxon>
        <taxon>Acholeplasmatales</taxon>
        <taxon>Acholeplasmataceae</taxon>
        <taxon>Paracholeplasma</taxon>
    </lineage>
</organism>
<evidence type="ECO:0000313" key="2">
    <source>
        <dbReference type="EMBL" id="MCU0104799.1"/>
    </source>
</evidence>
<name>A0ABT2PV17_9MOLU</name>
<dbReference type="Pfam" id="PF06177">
    <property type="entry name" value="QueT"/>
    <property type="match status" value="1"/>
</dbReference>
<accession>A0ABT2PV17</accession>
<proteinExistence type="predicted"/>
<feature type="transmembrane region" description="Helical" evidence="1">
    <location>
        <begin position="72"/>
        <end position="91"/>
    </location>
</feature>
<evidence type="ECO:0000256" key="1">
    <source>
        <dbReference type="SAM" id="Phobius"/>
    </source>
</evidence>
<dbReference type="PANTHER" id="PTHR40044:SF1">
    <property type="entry name" value="INTEGRAL MEMBRANE PROTEIN"/>
    <property type="match status" value="1"/>
</dbReference>
<sequence length="161" mass="18128">MFHFTLKDWIRQSLVAALYVVLVLLFIPISFGEIQFRVAELLLILVFFDKKAVVGLTVGTFVANLYSPGAQLPFDLTLGVLATFLSVYSMVRIKNKYLSLLAPTLFNGVIVGFILYLVWDLPLFLTMGYVAIGEFAVTYIVGMPLYQLLDKHTGFKSLFED</sequence>
<evidence type="ECO:0000313" key="3">
    <source>
        <dbReference type="Proteomes" id="UP001209076"/>
    </source>
</evidence>